<dbReference type="AlphaFoldDB" id="A0A6G4QYA3"/>
<feature type="compositionally biased region" description="Polar residues" evidence="1">
    <location>
        <begin position="1"/>
        <end position="13"/>
    </location>
</feature>
<feature type="region of interest" description="Disordered" evidence="1">
    <location>
        <begin position="1"/>
        <end position="21"/>
    </location>
</feature>
<keyword evidence="2" id="KW-1133">Transmembrane helix</keyword>
<dbReference type="EMBL" id="JAAKGT010000005">
    <property type="protein sequence ID" value="NGM50463.1"/>
    <property type="molecule type" value="Genomic_DNA"/>
</dbReference>
<comment type="caution">
    <text evidence="3">The sequence shown here is derived from an EMBL/GenBank/DDBJ whole genome shotgun (WGS) entry which is preliminary data.</text>
</comment>
<keyword evidence="2" id="KW-0472">Membrane</keyword>
<keyword evidence="2" id="KW-0812">Transmembrane</keyword>
<name>A0A6G4QYA3_9CAUL</name>
<reference evidence="3" key="1">
    <citation type="submission" date="2020-02" db="EMBL/GenBank/DDBJ databases">
        <authorList>
            <person name="Gao J."/>
            <person name="Sun J."/>
        </authorList>
    </citation>
    <scope>NUCLEOTIDE SEQUENCE</scope>
    <source>
        <strain evidence="3">602-2</strain>
    </source>
</reference>
<evidence type="ECO:0000313" key="3">
    <source>
        <dbReference type="EMBL" id="NGM50463.1"/>
    </source>
</evidence>
<organism evidence="3">
    <name type="scientific">Caulobacter sp. 602-2</name>
    <dbReference type="NCBI Taxonomy" id="2710887"/>
    <lineage>
        <taxon>Bacteria</taxon>
        <taxon>Pseudomonadati</taxon>
        <taxon>Pseudomonadota</taxon>
        <taxon>Alphaproteobacteria</taxon>
        <taxon>Caulobacterales</taxon>
        <taxon>Caulobacteraceae</taxon>
        <taxon>Caulobacter</taxon>
    </lineage>
</organism>
<evidence type="ECO:0000256" key="2">
    <source>
        <dbReference type="SAM" id="Phobius"/>
    </source>
</evidence>
<proteinExistence type="predicted"/>
<sequence>MAATLTASPSTGSFKARKRRKAVQRRLRWAVAVMLLLNLAVWAGVVAALRGIDVAGLLPPLSL</sequence>
<feature type="transmembrane region" description="Helical" evidence="2">
    <location>
        <begin position="27"/>
        <end position="52"/>
    </location>
</feature>
<evidence type="ECO:0000256" key="1">
    <source>
        <dbReference type="SAM" id="MobiDB-lite"/>
    </source>
</evidence>
<gene>
    <name evidence="3" type="ORF">G5B46_12660</name>
</gene>
<protein>
    <submittedName>
        <fullName evidence="3">Uncharacterized protein</fullName>
    </submittedName>
</protein>
<accession>A0A6G4QYA3</accession>